<gene>
    <name evidence="5" type="ORF">SAMN05216298_2517</name>
</gene>
<evidence type="ECO:0000313" key="6">
    <source>
        <dbReference type="Proteomes" id="UP000198662"/>
    </source>
</evidence>
<feature type="compositionally biased region" description="Basic and acidic residues" evidence="3">
    <location>
        <begin position="252"/>
        <end position="272"/>
    </location>
</feature>
<evidence type="ECO:0000256" key="3">
    <source>
        <dbReference type="SAM" id="MobiDB-lite"/>
    </source>
</evidence>
<dbReference type="PANTHER" id="PTHR43584:SF5">
    <property type="entry name" value="PROTEIN LICC"/>
    <property type="match status" value="1"/>
</dbReference>
<sequence length="272" mass="29625">MRGVILAAGQGQRLRPDTDRLPKTLLPVTGSETILDTIVRGLAEVDVTDIAITVGHAAERIREHAPALEARYGVAVTIVDNDRPHWNNAYSLWTAREHYADGAILVNGDTVHPASIERNLLEAAKDDPRLLLALDDHKQLTDEAMKVRIGEHGVELIHKAQPVEAAAGEYIGVSLIPAGIAEELTKALEATYTRDTTLYYEDAYQLLAEAGRIGTVSTGPVRWTEVDDHADWALAKEIAELAERSGQQGAEIAERSRRQGAERSREHGAGAL</sequence>
<evidence type="ECO:0000256" key="2">
    <source>
        <dbReference type="ARBA" id="ARBA00022695"/>
    </source>
</evidence>
<keyword evidence="2" id="KW-0548">Nucleotidyltransferase</keyword>
<keyword evidence="6" id="KW-1185">Reference proteome</keyword>
<dbReference type="CDD" id="cd02523">
    <property type="entry name" value="PC_cytidylyltransferase"/>
    <property type="match status" value="1"/>
</dbReference>
<dbReference type="InterPro" id="IPR025877">
    <property type="entry name" value="MobA-like_NTP_Trfase"/>
</dbReference>
<keyword evidence="5" id="KW-0418">Kinase</keyword>
<dbReference type="Proteomes" id="UP000198662">
    <property type="component" value="Unassembled WGS sequence"/>
</dbReference>
<dbReference type="SUPFAM" id="SSF53448">
    <property type="entry name" value="Nucleotide-diphospho-sugar transferases"/>
    <property type="match status" value="1"/>
</dbReference>
<dbReference type="AlphaFoldDB" id="A0A1G9GZ31"/>
<evidence type="ECO:0000259" key="4">
    <source>
        <dbReference type="Pfam" id="PF12804"/>
    </source>
</evidence>
<evidence type="ECO:0000313" key="5">
    <source>
        <dbReference type="EMBL" id="SDL05911.1"/>
    </source>
</evidence>
<keyword evidence="1" id="KW-0808">Transferase</keyword>
<dbReference type="PANTHER" id="PTHR43584">
    <property type="entry name" value="NUCLEOTIDYL TRANSFERASE"/>
    <property type="match status" value="1"/>
</dbReference>
<dbReference type="InterPro" id="IPR050065">
    <property type="entry name" value="GlmU-like"/>
</dbReference>
<dbReference type="GO" id="GO:0016779">
    <property type="term" value="F:nucleotidyltransferase activity"/>
    <property type="evidence" value="ECO:0007669"/>
    <property type="project" value="UniProtKB-KW"/>
</dbReference>
<evidence type="ECO:0000256" key="1">
    <source>
        <dbReference type="ARBA" id="ARBA00022679"/>
    </source>
</evidence>
<organism evidence="5 6">
    <name type="scientific">Glycomyces sambucus</name>
    <dbReference type="NCBI Taxonomy" id="380244"/>
    <lineage>
        <taxon>Bacteria</taxon>
        <taxon>Bacillati</taxon>
        <taxon>Actinomycetota</taxon>
        <taxon>Actinomycetes</taxon>
        <taxon>Glycomycetales</taxon>
        <taxon>Glycomycetaceae</taxon>
        <taxon>Glycomyces</taxon>
    </lineage>
</organism>
<dbReference type="GO" id="GO:0016301">
    <property type="term" value="F:kinase activity"/>
    <property type="evidence" value="ECO:0007669"/>
    <property type="project" value="UniProtKB-KW"/>
</dbReference>
<protein>
    <submittedName>
        <fullName evidence="5">Choline kinase</fullName>
    </submittedName>
</protein>
<dbReference type="Pfam" id="PF12804">
    <property type="entry name" value="NTP_transf_3"/>
    <property type="match status" value="1"/>
</dbReference>
<dbReference type="InterPro" id="IPR029044">
    <property type="entry name" value="Nucleotide-diphossugar_trans"/>
</dbReference>
<dbReference type="STRING" id="380244.SAMN05216298_2517"/>
<reference evidence="6" key="1">
    <citation type="submission" date="2016-10" db="EMBL/GenBank/DDBJ databases">
        <authorList>
            <person name="Varghese N."/>
            <person name="Submissions S."/>
        </authorList>
    </citation>
    <scope>NUCLEOTIDE SEQUENCE [LARGE SCALE GENOMIC DNA]</scope>
    <source>
        <strain evidence="6">CGMCC 4.3147</strain>
    </source>
</reference>
<feature type="region of interest" description="Disordered" evidence="3">
    <location>
        <begin position="244"/>
        <end position="272"/>
    </location>
</feature>
<dbReference type="OrthoDB" id="9801810at2"/>
<dbReference type="RefSeq" id="WP_091048858.1">
    <property type="nucleotide sequence ID" value="NZ_FNGF01000003.1"/>
</dbReference>
<dbReference type="EMBL" id="FNGF01000003">
    <property type="protein sequence ID" value="SDL05911.1"/>
    <property type="molecule type" value="Genomic_DNA"/>
</dbReference>
<name>A0A1G9GZ31_9ACTN</name>
<feature type="domain" description="MobA-like NTP transferase" evidence="4">
    <location>
        <begin position="3"/>
        <end position="168"/>
    </location>
</feature>
<accession>A0A1G9GZ31</accession>
<proteinExistence type="predicted"/>
<dbReference type="Gene3D" id="3.90.550.10">
    <property type="entry name" value="Spore Coat Polysaccharide Biosynthesis Protein SpsA, Chain A"/>
    <property type="match status" value="1"/>
</dbReference>